<evidence type="ECO:0000256" key="1">
    <source>
        <dbReference type="ARBA" id="ARBA00023015"/>
    </source>
</evidence>
<dbReference type="PRINTS" id="PR00455">
    <property type="entry name" value="HTHTETR"/>
</dbReference>
<evidence type="ECO:0000313" key="6">
    <source>
        <dbReference type="EMBL" id="BCK85578.1"/>
    </source>
</evidence>
<feature type="domain" description="HTH tetR-type" evidence="5">
    <location>
        <begin position="7"/>
        <end position="67"/>
    </location>
</feature>
<proteinExistence type="predicted"/>
<dbReference type="AlphaFoldDB" id="A0A810QBB6"/>
<dbReference type="GO" id="GO:0000976">
    <property type="term" value="F:transcription cis-regulatory region binding"/>
    <property type="evidence" value="ECO:0007669"/>
    <property type="project" value="TreeGrafter"/>
</dbReference>
<evidence type="ECO:0000313" key="7">
    <source>
        <dbReference type="Proteomes" id="UP000679848"/>
    </source>
</evidence>
<gene>
    <name evidence="6" type="ORF">MM59RIKEN_28970</name>
</gene>
<evidence type="ECO:0000256" key="4">
    <source>
        <dbReference type="PROSITE-ProRule" id="PRU00335"/>
    </source>
</evidence>
<dbReference type="Pfam" id="PF00440">
    <property type="entry name" value="TetR_N"/>
    <property type="match status" value="1"/>
</dbReference>
<evidence type="ECO:0000256" key="3">
    <source>
        <dbReference type="ARBA" id="ARBA00023163"/>
    </source>
</evidence>
<organism evidence="6 7">
    <name type="scientific">Pusillibacter faecalis</name>
    <dbReference type="NCBI Taxonomy" id="2714358"/>
    <lineage>
        <taxon>Bacteria</taxon>
        <taxon>Bacillati</taxon>
        <taxon>Bacillota</taxon>
        <taxon>Clostridia</taxon>
        <taxon>Eubacteriales</taxon>
        <taxon>Oscillospiraceae</taxon>
        <taxon>Pusillibacter</taxon>
    </lineage>
</organism>
<dbReference type="SUPFAM" id="SSF46689">
    <property type="entry name" value="Homeodomain-like"/>
    <property type="match status" value="1"/>
</dbReference>
<protein>
    <submittedName>
        <fullName evidence="6">TetR family transcriptional regulator</fullName>
    </submittedName>
</protein>
<name>A0A810QBB6_9FIRM</name>
<evidence type="ECO:0000256" key="2">
    <source>
        <dbReference type="ARBA" id="ARBA00023125"/>
    </source>
</evidence>
<dbReference type="Proteomes" id="UP000679848">
    <property type="component" value="Chromosome"/>
</dbReference>
<dbReference type="GO" id="GO:0003700">
    <property type="term" value="F:DNA-binding transcription factor activity"/>
    <property type="evidence" value="ECO:0007669"/>
    <property type="project" value="TreeGrafter"/>
</dbReference>
<dbReference type="PANTHER" id="PTHR30055:SF234">
    <property type="entry name" value="HTH-TYPE TRANSCRIPTIONAL REGULATOR BETI"/>
    <property type="match status" value="1"/>
</dbReference>
<keyword evidence="2 4" id="KW-0238">DNA-binding</keyword>
<keyword evidence="7" id="KW-1185">Reference proteome</keyword>
<keyword evidence="1" id="KW-0805">Transcription regulation</keyword>
<dbReference type="SUPFAM" id="SSF48498">
    <property type="entry name" value="Tetracyclin repressor-like, C-terminal domain"/>
    <property type="match status" value="1"/>
</dbReference>
<dbReference type="EMBL" id="AP023420">
    <property type="protein sequence ID" value="BCK85578.1"/>
    <property type="molecule type" value="Genomic_DNA"/>
</dbReference>
<reference evidence="6" key="1">
    <citation type="submission" date="2020-09" db="EMBL/GenBank/DDBJ databases">
        <title>New species isolated from human feces.</title>
        <authorList>
            <person name="Kitahara M."/>
            <person name="Shigeno Y."/>
            <person name="Shime M."/>
            <person name="Matsumoto Y."/>
            <person name="Nakamura S."/>
            <person name="Motooka D."/>
            <person name="Fukuoka S."/>
            <person name="Nishikawa H."/>
            <person name="Benno Y."/>
        </authorList>
    </citation>
    <scope>NUCLEOTIDE SEQUENCE</scope>
    <source>
        <strain evidence="6">MM59</strain>
    </source>
</reference>
<dbReference type="InterPro" id="IPR009057">
    <property type="entry name" value="Homeodomain-like_sf"/>
</dbReference>
<dbReference type="PANTHER" id="PTHR30055">
    <property type="entry name" value="HTH-TYPE TRANSCRIPTIONAL REGULATOR RUTR"/>
    <property type="match status" value="1"/>
</dbReference>
<dbReference type="InterPro" id="IPR036271">
    <property type="entry name" value="Tet_transcr_reg_TetR-rel_C_sf"/>
</dbReference>
<dbReference type="InterPro" id="IPR050109">
    <property type="entry name" value="HTH-type_TetR-like_transc_reg"/>
</dbReference>
<accession>A0A810QBB6</accession>
<dbReference type="Gene3D" id="1.10.357.10">
    <property type="entry name" value="Tetracycline Repressor, domain 2"/>
    <property type="match status" value="1"/>
</dbReference>
<dbReference type="KEGG" id="pfaa:MM59RIKEN_28970"/>
<feature type="DNA-binding region" description="H-T-H motif" evidence="4">
    <location>
        <begin position="30"/>
        <end position="49"/>
    </location>
</feature>
<dbReference type="RefSeq" id="WP_187030809.1">
    <property type="nucleotide sequence ID" value="NZ_AP023420.1"/>
</dbReference>
<evidence type="ECO:0000259" key="5">
    <source>
        <dbReference type="PROSITE" id="PS50977"/>
    </source>
</evidence>
<keyword evidence="3" id="KW-0804">Transcription</keyword>
<sequence>MPRKNSRNTKGRIIAAAWKLFYEQGFEETTIEDIVYESETSKGSFYHYFKGKDELMGTLANVFDEKYEQLMVEMDPGLDAMEKLIYVNHELFSMIDGGVSMDLLSRLLSTQLLARGEKHLLDRSRTYFKVLRQIISEGQRRGELRTDWTVNEVVNAYALWERALLYDWCLCGGEYSLVDYTDRVTPMFLESYRTSGRD</sequence>
<dbReference type="PROSITE" id="PS50977">
    <property type="entry name" value="HTH_TETR_2"/>
    <property type="match status" value="1"/>
</dbReference>
<dbReference type="InterPro" id="IPR001647">
    <property type="entry name" value="HTH_TetR"/>
</dbReference>